<dbReference type="InterPro" id="IPR036271">
    <property type="entry name" value="Tet_transcr_reg_TetR-rel_C_sf"/>
</dbReference>
<dbReference type="RefSeq" id="WP_244218475.1">
    <property type="nucleotide sequence ID" value="NZ_JBIRUT010000008.1"/>
</dbReference>
<evidence type="ECO:0000259" key="3">
    <source>
        <dbReference type="Pfam" id="PF16859"/>
    </source>
</evidence>
<dbReference type="SUPFAM" id="SSF48498">
    <property type="entry name" value="Tetracyclin repressor-like, C-terminal domain"/>
    <property type="match status" value="1"/>
</dbReference>
<evidence type="ECO:0000256" key="1">
    <source>
        <dbReference type="ARBA" id="ARBA00023015"/>
    </source>
</evidence>
<gene>
    <name evidence="4" type="ORF">ACH49L_31310</name>
</gene>
<dbReference type="EMBL" id="JBIRWM010000018">
    <property type="protein sequence ID" value="MFI2160134.1"/>
    <property type="molecule type" value="Genomic_DNA"/>
</dbReference>
<keyword evidence="5" id="KW-1185">Reference proteome</keyword>
<keyword evidence="2" id="KW-0804">Transcription</keyword>
<sequence length="125" mass="13110">MLVNEDVERYARQAAQDLAGPVGGMLLHVLLTARLAPDGSGTAKLPPALLRRFGDLRAALDRAAARGEKVPSAQEFFDVVLAPMYAALIFGTQSGSPESAELLIARLMRLTAAPRESAAPAAACP</sequence>
<comment type="caution">
    <text evidence="4">The sequence shown here is derived from an EMBL/GenBank/DDBJ whole genome shotgun (WGS) entry which is preliminary data.</text>
</comment>
<dbReference type="Proteomes" id="UP001611397">
    <property type="component" value="Unassembled WGS sequence"/>
</dbReference>
<dbReference type="Pfam" id="PF16859">
    <property type="entry name" value="TetR_C_11"/>
    <property type="match status" value="1"/>
</dbReference>
<dbReference type="Gene3D" id="1.10.357.10">
    <property type="entry name" value="Tetracycline Repressor, domain 2"/>
    <property type="match status" value="1"/>
</dbReference>
<evidence type="ECO:0000313" key="4">
    <source>
        <dbReference type="EMBL" id="MFI2160134.1"/>
    </source>
</evidence>
<evidence type="ECO:0000256" key="2">
    <source>
        <dbReference type="ARBA" id="ARBA00023163"/>
    </source>
</evidence>
<protein>
    <submittedName>
        <fullName evidence="4">TetR/AcrR family transcriptional regulator C-terminal ligand-binding domain-containing protein</fullName>
    </submittedName>
</protein>
<name>A0ABW7VFG8_STROI</name>
<organism evidence="4 5">
    <name type="scientific">Streptomyces olivaceoviridis</name>
    <name type="common">Streptomyces corchorusii</name>
    <dbReference type="NCBI Taxonomy" id="1921"/>
    <lineage>
        <taxon>Bacteria</taxon>
        <taxon>Bacillati</taxon>
        <taxon>Actinomycetota</taxon>
        <taxon>Actinomycetes</taxon>
        <taxon>Kitasatosporales</taxon>
        <taxon>Streptomycetaceae</taxon>
        <taxon>Streptomyces</taxon>
    </lineage>
</organism>
<evidence type="ECO:0000313" key="5">
    <source>
        <dbReference type="Proteomes" id="UP001611397"/>
    </source>
</evidence>
<keyword evidence="1" id="KW-0805">Transcription regulation</keyword>
<proteinExistence type="predicted"/>
<feature type="domain" description="Tetracyclin repressor-like C-terminal" evidence="3">
    <location>
        <begin position="4"/>
        <end position="105"/>
    </location>
</feature>
<accession>A0ABW7VFG8</accession>
<reference evidence="4 5" key="1">
    <citation type="submission" date="2024-10" db="EMBL/GenBank/DDBJ databases">
        <title>The Natural Products Discovery Center: Release of the First 8490 Sequenced Strains for Exploring Actinobacteria Biosynthetic Diversity.</title>
        <authorList>
            <person name="Kalkreuter E."/>
            <person name="Kautsar S.A."/>
            <person name="Yang D."/>
            <person name="Bader C.D."/>
            <person name="Teijaro C.N."/>
            <person name="Fluegel L."/>
            <person name="Davis C.M."/>
            <person name="Simpson J.R."/>
            <person name="Lauterbach L."/>
            <person name="Steele A.D."/>
            <person name="Gui C."/>
            <person name="Meng S."/>
            <person name="Li G."/>
            <person name="Viehrig K."/>
            <person name="Ye F."/>
            <person name="Su P."/>
            <person name="Kiefer A.F."/>
            <person name="Nichols A."/>
            <person name="Cepeda A.J."/>
            <person name="Yan W."/>
            <person name="Fan B."/>
            <person name="Jiang Y."/>
            <person name="Adhikari A."/>
            <person name="Zheng C.-J."/>
            <person name="Schuster L."/>
            <person name="Cowan T.M."/>
            <person name="Smanski M.J."/>
            <person name="Chevrette M.G."/>
            <person name="De Carvalho L.P.S."/>
            <person name="Shen B."/>
        </authorList>
    </citation>
    <scope>NUCLEOTIDE SEQUENCE [LARGE SCALE GENOMIC DNA]</scope>
    <source>
        <strain evidence="4 5">NPDC020295</strain>
    </source>
</reference>
<dbReference type="InterPro" id="IPR011075">
    <property type="entry name" value="TetR_C"/>
</dbReference>